<keyword evidence="9" id="KW-0408">Iron</keyword>
<dbReference type="SUPFAM" id="SSF53850">
    <property type="entry name" value="Periplasmic binding protein-like II"/>
    <property type="match status" value="1"/>
</dbReference>
<evidence type="ECO:0000256" key="7">
    <source>
        <dbReference type="ARBA" id="ARBA00022898"/>
    </source>
</evidence>
<feature type="chain" id="PRO_5004165788" description="Thiamine pyrimidine synthase" evidence="12">
    <location>
        <begin position="23"/>
        <end position="330"/>
    </location>
</feature>
<comment type="similarity">
    <text evidence="3">Belongs to the NMT1/THI5 family.</text>
</comment>
<evidence type="ECO:0000256" key="9">
    <source>
        <dbReference type="ARBA" id="ARBA00023004"/>
    </source>
</evidence>
<dbReference type="PANTHER" id="PTHR31528">
    <property type="entry name" value="4-AMINO-5-HYDROXYMETHYL-2-METHYLPYRIMIDINE PHOSPHATE SYNTHASE THI11-RELATED"/>
    <property type="match status" value="1"/>
</dbReference>
<evidence type="ECO:0000256" key="6">
    <source>
        <dbReference type="ARBA" id="ARBA00022723"/>
    </source>
</evidence>
<evidence type="ECO:0000256" key="2">
    <source>
        <dbReference type="ARBA" id="ARBA00004948"/>
    </source>
</evidence>
<comment type="subunit">
    <text evidence="4">Homodimer.</text>
</comment>
<evidence type="ECO:0000256" key="4">
    <source>
        <dbReference type="ARBA" id="ARBA00011738"/>
    </source>
</evidence>
<proteinExistence type="inferred from homology"/>
<keyword evidence="8" id="KW-0784">Thiamine biosynthesis</keyword>
<dbReference type="KEGG" id="rpe:RPE_3912"/>
<evidence type="ECO:0000256" key="5">
    <source>
        <dbReference type="ARBA" id="ARBA00022679"/>
    </source>
</evidence>
<accession>Q07JP6</accession>
<sequence length="330" mass="35780">MTRLIALLLLGVLLVRGTPATAEAVGAAAMRKASLALLWQPQAQFAGYLVALDKGLYRRRGIDLTIVHGGPGRSPADLLRDGEAEFATLWLATALQHRGAGLPVINIAQISQRSSMVLVARKSAGIATVEDLADRKISLWGGDLAVAPRAFLDRHRLSVQSVSQSDTVNLFLRGGVQIASAMWYNEYHLILNAGVDADELTVFRLDGDGFNFPEDGLYTLAATIERDPALVDGFVRASLEGWDYAIAHPEEALDIVLGRMREAKLPANRVHQKWMLAQMAAVIRTDGTGAVTGQLKRNDLAGVVDELQRTELLQAVIGYDEFTRPPNVAP</sequence>
<dbReference type="InterPro" id="IPR027939">
    <property type="entry name" value="NMT1/THI5"/>
</dbReference>
<dbReference type="PANTHER" id="PTHR31528:SF1">
    <property type="entry name" value="4-AMINO-5-HYDROXYMETHYL-2-METHYLPYRIMIDINE PHOSPHATE SYNTHASE THI11-RELATED"/>
    <property type="match status" value="1"/>
</dbReference>
<evidence type="ECO:0000256" key="11">
    <source>
        <dbReference type="ARBA" id="ARBA00048179"/>
    </source>
</evidence>
<dbReference type="Pfam" id="PF09084">
    <property type="entry name" value="NMT1"/>
    <property type="match status" value="1"/>
</dbReference>
<dbReference type="GO" id="GO:0016740">
    <property type="term" value="F:transferase activity"/>
    <property type="evidence" value="ECO:0007669"/>
    <property type="project" value="UniProtKB-KW"/>
</dbReference>
<name>Q07JP6_RHOP5</name>
<comment type="catalytic activity">
    <reaction evidence="11">
        <text>N(6)-(pyridoxal phosphate)-L-lysyl-[4-amino-5-hydroxymethyl-2-methylpyrimidine phosphate synthase] + L-histidyl-[4-amino-5-hydroxymethyl-2-methylpyrimidine phosphate synthase] + 2 Fe(3+) + 4 H2O = L-lysyl-[4-amino-5-hydroxymethyl-2-methylpyrimidine phosphate synthase] + (2S)-2-amino-5-hydroxy-4-oxopentanoyl-[4-amino-5-hydroxymethyl-2-methylpyrimidine phosphate synthase] + 4-amino-2-methyl-5-(phosphooxymethyl)pyrimidine + 3-oxopropanoate + 2 Fe(2+) + 2 H(+)</text>
        <dbReference type="Rhea" id="RHEA:65756"/>
        <dbReference type="Rhea" id="RHEA-COMP:16892"/>
        <dbReference type="Rhea" id="RHEA-COMP:16893"/>
        <dbReference type="Rhea" id="RHEA-COMP:16894"/>
        <dbReference type="Rhea" id="RHEA-COMP:16895"/>
        <dbReference type="ChEBI" id="CHEBI:15377"/>
        <dbReference type="ChEBI" id="CHEBI:15378"/>
        <dbReference type="ChEBI" id="CHEBI:29033"/>
        <dbReference type="ChEBI" id="CHEBI:29034"/>
        <dbReference type="ChEBI" id="CHEBI:29969"/>
        <dbReference type="ChEBI" id="CHEBI:29979"/>
        <dbReference type="ChEBI" id="CHEBI:33190"/>
        <dbReference type="ChEBI" id="CHEBI:58354"/>
        <dbReference type="ChEBI" id="CHEBI:143915"/>
        <dbReference type="ChEBI" id="CHEBI:157692"/>
    </reaction>
    <physiologicalReaction direction="left-to-right" evidence="11">
        <dbReference type="Rhea" id="RHEA:65757"/>
    </physiologicalReaction>
</comment>
<evidence type="ECO:0000313" key="14">
    <source>
        <dbReference type="EMBL" id="ABJ07838.1"/>
    </source>
</evidence>
<dbReference type="EMBL" id="CP000463">
    <property type="protein sequence ID" value="ABJ07838.1"/>
    <property type="molecule type" value="Genomic_DNA"/>
</dbReference>
<evidence type="ECO:0000259" key="13">
    <source>
        <dbReference type="Pfam" id="PF09084"/>
    </source>
</evidence>
<reference evidence="14" key="1">
    <citation type="submission" date="2006-09" db="EMBL/GenBank/DDBJ databases">
        <title>Complete sequence of Rhodopseudomonas palustris BisA53.</title>
        <authorList>
            <consortium name="US DOE Joint Genome Institute"/>
            <person name="Copeland A."/>
            <person name="Lucas S."/>
            <person name="Lapidus A."/>
            <person name="Barry K."/>
            <person name="Detter J.C."/>
            <person name="Glavina del Rio T."/>
            <person name="Hammon N."/>
            <person name="Israni S."/>
            <person name="Dalin E."/>
            <person name="Tice H."/>
            <person name="Pitluck S."/>
            <person name="Chain P."/>
            <person name="Malfatti S."/>
            <person name="Shin M."/>
            <person name="Vergez L."/>
            <person name="Schmutz J."/>
            <person name="Larimer F."/>
            <person name="Land M."/>
            <person name="Hauser L."/>
            <person name="Pelletier D.A."/>
            <person name="Kyrpides N."/>
            <person name="Kim E."/>
            <person name="Harwood C.S."/>
            <person name="Oda Y."/>
            <person name="Richardson P."/>
        </authorList>
    </citation>
    <scope>NUCLEOTIDE SEQUENCE [LARGE SCALE GENOMIC DNA]</scope>
    <source>
        <strain evidence="14">BisA53</strain>
    </source>
</reference>
<protein>
    <recommendedName>
        <fullName evidence="10">Thiamine pyrimidine synthase</fullName>
    </recommendedName>
</protein>
<comment type="function">
    <text evidence="1">Responsible for the formation of the pyrimidine heterocycle in the thiamine biosynthesis pathway. Catalyzes the formation of hydroxymethylpyrimidine phosphate (HMP-P) from histidine and pyridoxal phosphate (PLP). The protein uses PLP and the active site histidine to form HMP-P, generating an inactive enzyme. The enzyme can only undergo a single turnover, which suggests it is a suicide enzyme.</text>
</comment>
<comment type="pathway">
    <text evidence="2">Cofactor biosynthesis; thiamine diphosphate biosynthesis.</text>
</comment>
<feature type="signal peptide" evidence="12">
    <location>
        <begin position="1"/>
        <end position="22"/>
    </location>
</feature>
<keyword evidence="6" id="KW-0479">Metal-binding</keyword>
<dbReference type="Gene3D" id="3.40.190.10">
    <property type="entry name" value="Periplasmic binding protein-like II"/>
    <property type="match status" value="2"/>
</dbReference>
<evidence type="ECO:0000256" key="8">
    <source>
        <dbReference type="ARBA" id="ARBA00022977"/>
    </source>
</evidence>
<evidence type="ECO:0000256" key="3">
    <source>
        <dbReference type="ARBA" id="ARBA00009406"/>
    </source>
</evidence>
<dbReference type="AlphaFoldDB" id="Q07JP6"/>
<keyword evidence="7" id="KW-0663">Pyridoxal phosphate</keyword>
<dbReference type="GO" id="GO:0009228">
    <property type="term" value="P:thiamine biosynthetic process"/>
    <property type="evidence" value="ECO:0007669"/>
    <property type="project" value="UniProtKB-KW"/>
</dbReference>
<evidence type="ECO:0000256" key="10">
    <source>
        <dbReference type="ARBA" id="ARBA00033171"/>
    </source>
</evidence>
<keyword evidence="5" id="KW-0808">Transferase</keyword>
<evidence type="ECO:0000256" key="12">
    <source>
        <dbReference type="SAM" id="SignalP"/>
    </source>
</evidence>
<organism evidence="14">
    <name type="scientific">Rhodopseudomonas palustris (strain BisA53)</name>
    <dbReference type="NCBI Taxonomy" id="316055"/>
    <lineage>
        <taxon>Bacteria</taxon>
        <taxon>Pseudomonadati</taxon>
        <taxon>Pseudomonadota</taxon>
        <taxon>Alphaproteobacteria</taxon>
        <taxon>Hyphomicrobiales</taxon>
        <taxon>Nitrobacteraceae</taxon>
        <taxon>Rhodopseudomonas</taxon>
    </lineage>
</organism>
<dbReference type="OrthoDB" id="5372616at2"/>
<evidence type="ECO:0000256" key="1">
    <source>
        <dbReference type="ARBA" id="ARBA00003469"/>
    </source>
</evidence>
<gene>
    <name evidence="14" type="ordered locus">RPE_3912</name>
</gene>
<dbReference type="STRING" id="316055.RPE_3912"/>
<dbReference type="eggNOG" id="COG0715">
    <property type="taxonomic scope" value="Bacteria"/>
</dbReference>
<dbReference type="GO" id="GO:0046872">
    <property type="term" value="F:metal ion binding"/>
    <property type="evidence" value="ECO:0007669"/>
    <property type="project" value="UniProtKB-KW"/>
</dbReference>
<keyword evidence="12" id="KW-0732">Signal</keyword>
<feature type="domain" description="SsuA/THI5-like" evidence="13">
    <location>
        <begin position="43"/>
        <end position="252"/>
    </location>
</feature>
<dbReference type="HOGENOM" id="CLU_028871_1_3_5"/>
<dbReference type="InterPro" id="IPR015168">
    <property type="entry name" value="SsuA/THI5"/>
</dbReference>